<protein>
    <submittedName>
        <fullName evidence="1">Pentapeptide repeat-containing protein</fullName>
    </submittedName>
</protein>
<dbReference type="InterPro" id="IPR052949">
    <property type="entry name" value="PA_immunity-related"/>
</dbReference>
<evidence type="ECO:0000313" key="1">
    <source>
        <dbReference type="EMBL" id="MDM1074341.1"/>
    </source>
</evidence>
<dbReference type="Proteomes" id="UP001170959">
    <property type="component" value="Unassembled WGS sequence"/>
</dbReference>
<accession>A0AAJ1QHU1</accession>
<sequence>MTNEIITHENKEFKNVDYSGKTLRNREFFKCKFISCIFVKSDLRGNSFEECTFQDCNFSMTEIEGTGFRNASFIGSKILGIDFTRCNNFAFSFRFENCIMDYSTFFGTKLKNTHFVKCSLKEADFTESDLSSAVFNDTDLTGTRFLNTILEKADFRNAKNFAIDPEFNKLKKAKFSAFQLEGLLYKYQLIIS</sequence>
<evidence type="ECO:0000313" key="2">
    <source>
        <dbReference type="Proteomes" id="UP001170959"/>
    </source>
</evidence>
<dbReference type="Pfam" id="PF13599">
    <property type="entry name" value="Pentapeptide_4"/>
    <property type="match status" value="1"/>
</dbReference>
<dbReference type="RefSeq" id="WP_182650838.1">
    <property type="nucleotide sequence ID" value="NZ_JACAGJ010000017.1"/>
</dbReference>
<dbReference type="Pfam" id="PF00805">
    <property type="entry name" value="Pentapeptide"/>
    <property type="match status" value="1"/>
</dbReference>
<gene>
    <name evidence="1" type="ORF">HX001_17800</name>
</gene>
<dbReference type="Gene3D" id="2.160.20.80">
    <property type="entry name" value="E3 ubiquitin-protein ligase SopA"/>
    <property type="match status" value="1"/>
</dbReference>
<dbReference type="EMBL" id="JACAGJ010000017">
    <property type="protein sequence ID" value="MDM1074341.1"/>
    <property type="molecule type" value="Genomic_DNA"/>
</dbReference>
<dbReference type="InterPro" id="IPR001646">
    <property type="entry name" value="5peptide_repeat"/>
</dbReference>
<dbReference type="AlphaFoldDB" id="A0AAJ1QHU1"/>
<comment type="caution">
    <text evidence="1">The sequence shown here is derived from an EMBL/GenBank/DDBJ whole genome shotgun (WGS) entry which is preliminary data.</text>
</comment>
<organism evidence="1 2">
    <name type="scientific">Empedobacter brevis</name>
    <dbReference type="NCBI Taxonomy" id="247"/>
    <lineage>
        <taxon>Bacteria</taxon>
        <taxon>Pseudomonadati</taxon>
        <taxon>Bacteroidota</taxon>
        <taxon>Flavobacteriia</taxon>
        <taxon>Flavobacteriales</taxon>
        <taxon>Weeksellaceae</taxon>
        <taxon>Empedobacter</taxon>
    </lineage>
</organism>
<dbReference type="PANTHER" id="PTHR42999:SF1">
    <property type="entry name" value="PENTAPEPTIDE REPEAT-CONTAINING PROTEIN"/>
    <property type="match status" value="1"/>
</dbReference>
<reference evidence="1" key="1">
    <citation type="submission" date="2020-06" db="EMBL/GenBank/DDBJ databases">
        <authorList>
            <person name="Dong N."/>
        </authorList>
    </citation>
    <scope>NUCLEOTIDE SEQUENCE</scope>
    <source>
        <strain evidence="1">R655-4</strain>
    </source>
</reference>
<name>A0AAJ1QHU1_9FLAO</name>
<proteinExistence type="predicted"/>
<reference evidence="1" key="2">
    <citation type="journal article" date="2022" name="Sci. Total Environ.">
        <title>Prevalence, transmission, and molecular epidemiology of tet(X)-positive bacteria among humans, animals, and environmental niches in China: An epidemiological, and genomic-based study.</title>
        <authorList>
            <person name="Dong N."/>
            <person name="Zeng Y."/>
            <person name="Cai C."/>
            <person name="Sun C."/>
            <person name="Lu J."/>
            <person name="Liu C."/>
            <person name="Zhou H."/>
            <person name="Sun Q."/>
            <person name="Shu L."/>
            <person name="Wang H."/>
            <person name="Wang Y."/>
            <person name="Wang S."/>
            <person name="Wu C."/>
            <person name="Chan E.W."/>
            <person name="Chen G."/>
            <person name="Shen Z."/>
            <person name="Chen S."/>
            <person name="Zhang R."/>
        </authorList>
    </citation>
    <scope>NUCLEOTIDE SEQUENCE</scope>
    <source>
        <strain evidence="1">R655-4</strain>
    </source>
</reference>
<dbReference type="PANTHER" id="PTHR42999">
    <property type="entry name" value="ANTIBIOTIC RESISTANCE PROTEIN MCBG"/>
    <property type="match status" value="1"/>
</dbReference>
<dbReference type="SUPFAM" id="SSF141571">
    <property type="entry name" value="Pentapeptide repeat-like"/>
    <property type="match status" value="1"/>
</dbReference>